<gene>
    <name evidence="1" type="ORF">AWC14_15350</name>
</gene>
<dbReference type="EMBL" id="LQPE01000168">
    <property type="protein sequence ID" value="ORV97215.1"/>
    <property type="molecule type" value="Genomic_DNA"/>
</dbReference>
<dbReference type="OrthoDB" id="9792687at2"/>
<reference evidence="1 2" key="1">
    <citation type="submission" date="2016-01" db="EMBL/GenBank/DDBJ databases">
        <title>The new phylogeny of the genus Mycobacterium.</title>
        <authorList>
            <person name="Tarcisio F."/>
            <person name="Conor M."/>
            <person name="Antonella G."/>
            <person name="Elisabetta G."/>
            <person name="Giulia F.S."/>
            <person name="Sara T."/>
            <person name="Anna F."/>
            <person name="Clotilde B."/>
            <person name="Roberto B."/>
            <person name="Veronica D.S."/>
            <person name="Fabio R."/>
            <person name="Monica P."/>
            <person name="Olivier J."/>
            <person name="Enrico T."/>
            <person name="Nicola S."/>
        </authorList>
    </citation>
    <scope>NUCLEOTIDE SEQUENCE [LARGE SCALE GENOMIC DNA]</scope>
    <source>
        <strain evidence="1 2">DSM 45166</strain>
    </source>
</reference>
<protein>
    <submittedName>
        <fullName evidence="1">Uncharacterized protein</fullName>
    </submittedName>
</protein>
<proteinExistence type="predicted"/>
<organism evidence="1 2">
    <name type="scientific">Mycobacterium kyorinense</name>
    <dbReference type="NCBI Taxonomy" id="487514"/>
    <lineage>
        <taxon>Bacteria</taxon>
        <taxon>Bacillati</taxon>
        <taxon>Actinomycetota</taxon>
        <taxon>Actinomycetes</taxon>
        <taxon>Mycobacteriales</taxon>
        <taxon>Mycobacteriaceae</taxon>
        <taxon>Mycobacterium</taxon>
    </lineage>
</organism>
<accession>A0A1X1XE91</accession>
<name>A0A1X1XE91_9MYCO</name>
<keyword evidence="2" id="KW-1185">Reference proteome</keyword>
<comment type="caution">
    <text evidence="1">The sequence shown here is derived from an EMBL/GenBank/DDBJ whole genome shotgun (WGS) entry which is preliminary data.</text>
</comment>
<evidence type="ECO:0000313" key="2">
    <source>
        <dbReference type="Proteomes" id="UP000193487"/>
    </source>
</evidence>
<sequence>MGEFSLDERDRQIVAAAARSRESLTGFLVGDWVIFADGARRRIAHVWPDGVQTCAGGRFHLSDGGAMQFSGQPSPTTPQSVLEMAGWREPASAWIFHHGVLGAGRGVEVVVDVSVWRATIPAPQL</sequence>
<evidence type="ECO:0000313" key="1">
    <source>
        <dbReference type="EMBL" id="ORV97215.1"/>
    </source>
</evidence>
<dbReference type="AlphaFoldDB" id="A0A1X1XE91"/>
<dbReference type="Proteomes" id="UP000193487">
    <property type="component" value="Unassembled WGS sequence"/>
</dbReference>
<dbReference type="RefSeq" id="WP_084262567.1">
    <property type="nucleotide sequence ID" value="NZ_LQPE01000168.1"/>
</dbReference>